<dbReference type="InterPro" id="IPR021683">
    <property type="entry name" value="DUF3267"/>
</dbReference>
<feature type="transmembrane region" description="Helical" evidence="1">
    <location>
        <begin position="131"/>
        <end position="149"/>
    </location>
</feature>
<dbReference type="AlphaFoldDB" id="A0AAW9NRC3"/>
<dbReference type="Proteomes" id="UP001344888">
    <property type="component" value="Unassembled WGS sequence"/>
</dbReference>
<sequence length="173" mass="19688">MQQPQVVELNMQKIAKQNIWLSVILVIAFTIVYKIMYGQTNFSFLSILMIAILYIILIVLHEAFHLIGFMIFGRAKYKELNYGVNLKLGVAYATTVKPLPNRAMKKALLLPFWTTGVCPTFLGFYIESIAFVIVGALLIAGAIGDFVMYKELRKFPKDALIKDDPELPKLYVY</sequence>
<dbReference type="EMBL" id="JARSFG010000011">
    <property type="protein sequence ID" value="MEC1178468.1"/>
    <property type="molecule type" value="Genomic_DNA"/>
</dbReference>
<keyword evidence="1" id="KW-0472">Membrane</keyword>
<keyword evidence="1" id="KW-1133">Transmembrane helix</keyword>
<reference evidence="2 3" key="1">
    <citation type="submission" date="2023-03" db="EMBL/GenBank/DDBJ databases">
        <title>Bacillus Genome Sequencing.</title>
        <authorList>
            <person name="Dunlap C."/>
        </authorList>
    </citation>
    <scope>NUCLEOTIDE SEQUENCE [LARGE SCALE GENOMIC DNA]</scope>
    <source>
        <strain evidence="2 3">B-59205</strain>
    </source>
</reference>
<dbReference type="RefSeq" id="WP_326122990.1">
    <property type="nucleotide sequence ID" value="NZ_JARSFG010000011.1"/>
</dbReference>
<protein>
    <submittedName>
        <fullName evidence="2">DUF3267 domain-containing protein</fullName>
    </submittedName>
</protein>
<name>A0AAW9NRC3_9BACL</name>
<dbReference type="Pfam" id="PF11667">
    <property type="entry name" value="DUF3267"/>
    <property type="match status" value="1"/>
</dbReference>
<comment type="caution">
    <text evidence="2">The sequence shown here is derived from an EMBL/GenBank/DDBJ whole genome shotgun (WGS) entry which is preliminary data.</text>
</comment>
<proteinExistence type="predicted"/>
<accession>A0AAW9NRC3</accession>
<feature type="transmembrane region" description="Helical" evidence="1">
    <location>
        <begin position="19"/>
        <end position="36"/>
    </location>
</feature>
<gene>
    <name evidence="2" type="ORF">P9B03_08240</name>
</gene>
<evidence type="ECO:0000313" key="2">
    <source>
        <dbReference type="EMBL" id="MEC1178468.1"/>
    </source>
</evidence>
<keyword evidence="1" id="KW-0812">Transmembrane</keyword>
<feature type="transmembrane region" description="Helical" evidence="1">
    <location>
        <begin position="42"/>
        <end position="72"/>
    </location>
</feature>
<organism evidence="2 3">
    <name type="scientific">Metasolibacillus meyeri</name>
    <dbReference type="NCBI Taxonomy" id="1071052"/>
    <lineage>
        <taxon>Bacteria</taxon>
        <taxon>Bacillati</taxon>
        <taxon>Bacillota</taxon>
        <taxon>Bacilli</taxon>
        <taxon>Bacillales</taxon>
        <taxon>Caryophanaceae</taxon>
        <taxon>Metasolibacillus</taxon>
    </lineage>
</organism>
<evidence type="ECO:0000256" key="1">
    <source>
        <dbReference type="SAM" id="Phobius"/>
    </source>
</evidence>
<evidence type="ECO:0000313" key="3">
    <source>
        <dbReference type="Proteomes" id="UP001344888"/>
    </source>
</evidence>
<keyword evidence="3" id="KW-1185">Reference proteome</keyword>